<dbReference type="EMBL" id="JANGEW010000017">
    <property type="protein sequence ID" value="MCQ5343193.1"/>
    <property type="molecule type" value="Genomic_DNA"/>
</dbReference>
<evidence type="ECO:0000256" key="3">
    <source>
        <dbReference type="ARBA" id="ARBA00022692"/>
    </source>
</evidence>
<dbReference type="InterPro" id="IPR012902">
    <property type="entry name" value="N_methyl_site"/>
</dbReference>
<protein>
    <submittedName>
        <fullName evidence="7">Prepilin-type N-terminal cleavage/methylation domain-containing protein</fullName>
    </submittedName>
</protein>
<gene>
    <name evidence="7" type="ORF">NE675_09200</name>
</gene>
<evidence type="ECO:0000256" key="5">
    <source>
        <dbReference type="ARBA" id="ARBA00023136"/>
    </source>
</evidence>
<reference evidence="7 8" key="1">
    <citation type="submission" date="2022-06" db="EMBL/GenBank/DDBJ databases">
        <title>Isolation of gut microbiota from human fecal samples.</title>
        <authorList>
            <person name="Pamer E.G."/>
            <person name="Barat B."/>
            <person name="Waligurski E."/>
            <person name="Medina S."/>
            <person name="Paddock L."/>
            <person name="Mostad J."/>
        </authorList>
    </citation>
    <scope>NUCLEOTIDE SEQUENCE [LARGE SCALE GENOMIC DNA]</scope>
    <source>
        <strain evidence="7 8">DFI.1.1</strain>
    </source>
</reference>
<dbReference type="InterPro" id="IPR000983">
    <property type="entry name" value="Bac_GSPG_pilin"/>
</dbReference>
<dbReference type="Proteomes" id="UP001206692">
    <property type="component" value="Unassembled WGS sequence"/>
</dbReference>
<dbReference type="RefSeq" id="WP_062412589.1">
    <property type="nucleotide sequence ID" value="NZ_JAJCIO010000014.1"/>
</dbReference>
<dbReference type="Gene3D" id="3.30.700.10">
    <property type="entry name" value="Glycoprotein, Type 4 Pilin"/>
    <property type="match status" value="1"/>
</dbReference>
<keyword evidence="2" id="KW-0488">Methylation</keyword>
<dbReference type="PANTHER" id="PTHR30093:SF44">
    <property type="entry name" value="TYPE II SECRETION SYSTEM CORE PROTEIN G"/>
    <property type="match status" value="1"/>
</dbReference>
<feature type="domain" description="Type II secretion system protein GspG C-terminal" evidence="6">
    <location>
        <begin position="31"/>
        <end position="77"/>
    </location>
</feature>
<dbReference type="InterPro" id="IPR013545">
    <property type="entry name" value="T2SS_protein-GspG_C"/>
</dbReference>
<keyword evidence="3" id="KW-0812">Transmembrane</keyword>
<evidence type="ECO:0000256" key="1">
    <source>
        <dbReference type="ARBA" id="ARBA00004167"/>
    </source>
</evidence>
<evidence type="ECO:0000256" key="2">
    <source>
        <dbReference type="ARBA" id="ARBA00022481"/>
    </source>
</evidence>
<evidence type="ECO:0000313" key="7">
    <source>
        <dbReference type="EMBL" id="MCQ5343193.1"/>
    </source>
</evidence>
<dbReference type="SUPFAM" id="SSF54523">
    <property type="entry name" value="Pili subunits"/>
    <property type="match status" value="1"/>
</dbReference>
<accession>A0ABT1STH3</accession>
<sequence length="121" mass="13359">MTMRNGFSMLEMLICVSIILVFASFAVPKFTSATKTAQEAKVQADIRTISNAAALYEIDHGEFPTTVDELVNADDQGRQYLQFKPLTPDKEEYRIENGIVSADYNDKHYSSDADAGSPSGQ</sequence>
<dbReference type="NCBIfam" id="TIGR02532">
    <property type="entry name" value="IV_pilin_GFxxxE"/>
    <property type="match status" value="1"/>
</dbReference>
<evidence type="ECO:0000256" key="4">
    <source>
        <dbReference type="ARBA" id="ARBA00022989"/>
    </source>
</evidence>
<comment type="caution">
    <text evidence="7">The sequence shown here is derived from an EMBL/GenBank/DDBJ whole genome shotgun (WGS) entry which is preliminary data.</text>
</comment>
<keyword evidence="8" id="KW-1185">Reference proteome</keyword>
<proteinExistence type="predicted"/>
<evidence type="ECO:0000313" key="8">
    <source>
        <dbReference type="Proteomes" id="UP001206692"/>
    </source>
</evidence>
<keyword evidence="4" id="KW-1133">Transmembrane helix</keyword>
<dbReference type="Pfam" id="PF07963">
    <property type="entry name" value="N_methyl"/>
    <property type="match status" value="1"/>
</dbReference>
<keyword evidence="5" id="KW-0472">Membrane</keyword>
<dbReference type="Pfam" id="PF08334">
    <property type="entry name" value="T2SSG"/>
    <property type="match status" value="1"/>
</dbReference>
<dbReference type="PRINTS" id="PR00813">
    <property type="entry name" value="BCTERIALGSPG"/>
</dbReference>
<dbReference type="PANTHER" id="PTHR30093">
    <property type="entry name" value="GENERAL SECRETION PATHWAY PROTEIN G"/>
    <property type="match status" value="1"/>
</dbReference>
<dbReference type="InterPro" id="IPR045584">
    <property type="entry name" value="Pilin-like"/>
</dbReference>
<organism evidence="7 8">
    <name type="scientific">Megasphaera massiliensis</name>
    <dbReference type="NCBI Taxonomy" id="1232428"/>
    <lineage>
        <taxon>Bacteria</taxon>
        <taxon>Bacillati</taxon>
        <taxon>Bacillota</taxon>
        <taxon>Negativicutes</taxon>
        <taxon>Veillonellales</taxon>
        <taxon>Veillonellaceae</taxon>
        <taxon>Megasphaera</taxon>
    </lineage>
</organism>
<comment type="subcellular location">
    <subcellularLocation>
        <location evidence="1">Membrane</location>
        <topology evidence="1">Single-pass membrane protein</topology>
    </subcellularLocation>
</comment>
<name>A0ABT1STH3_9FIRM</name>
<evidence type="ECO:0000259" key="6">
    <source>
        <dbReference type="Pfam" id="PF08334"/>
    </source>
</evidence>